<dbReference type="EMBL" id="KV896844">
    <property type="protein sequence ID" value="OON16662.1"/>
    <property type="molecule type" value="Genomic_DNA"/>
</dbReference>
<dbReference type="PANTHER" id="PTHR47331">
    <property type="entry name" value="PHD-TYPE DOMAIN-CONTAINING PROTEIN"/>
    <property type="match status" value="1"/>
</dbReference>
<proteinExistence type="predicted"/>
<evidence type="ECO:0000313" key="2">
    <source>
        <dbReference type="Proteomes" id="UP000243686"/>
    </source>
</evidence>
<feature type="non-terminal residue" evidence="1">
    <location>
        <position position="219"/>
    </location>
</feature>
<evidence type="ECO:0000313" key="1">
    <source>
        <dbReference type="EMBL" id="OON16662.1"/>
    </source>
</evidence>
<gene>
    <name evidence="1" type="ORF">X801_07522</name>
</gene>
<dbReference type="Proteomes" id="UP000243686">
    <property type="component" value="Unassembled WGS sequence"/>
</dbReference>
<name>A0A1S8WQB1_OPIVI</name>
<reference evidence="1 2" key="1">
    <citation type="submission" date="2015-03" db="EMBL/GenBank/DDBJ databases">
        <title>Draft genome of the nematode, Opisthorchis viverrini.</title>
        <authorList>
            <person name="Mitreva M."/>
        </authorList>
    </citation>
    <scope>NUCLEOTIDE SEQUENCE [LARGE SCALE GENOMIC DNA]</scope>
    <source>
        <strain evidence="1">Khon Kaen</strain>
    </source>
</reference>
<dbReference type="PANTHER" id="PTHR47331:SF1">
    <property type="entry name" value="GAG-LIKE PROTEIN"/>
    <property type="match status" value="1"/>
</dbReference>
<accession>A0A1S8WQB1</accession>
<dbReference type="Pfam" id="PF05380">
    <property type="entry name" value="Peptidase_A17"/>
    <property type="match status" value="1"/>
</dbReference>
<dbReference type="InterPro" id="IPR008042">
    <property type="entry name" value="Retrotrans_Pao"/>
</dbReference>
<sequence>MTEVKQLVDRYFYVDCLASLPDVIVAHRFVRELSRVSSKGGFHLRRWLCNRESLLSEVCESDVSSSVLSIEAFQTVERTLGLRWDAKADEFRFTFVFPDRPIARRGILSSISSLFDPLGLVAPLLLPAKILLQRLCKKQLHWDEKQSDEDSESGRDDELKIPRCVKPADIYDANVGLHIFSDASKAGYGVVGYCRWCVEPDKFTRMLIYAKSIVAPLKS</sequence>
<evidence type="ECO:0008006" key="3">
    <source>
        <dbReference type="Google" id="ProtNLM"/>
    </source>
</evidence>
<organism evidence="1 2">
    <name type="scientific">Opisthorchis viverrini</name>
    <name type="common">Southeast Asian liver fluke</name>
    <dbReference type="NCBI Taxonomy" id="6198"/>
    <lineage>
        <taxon>Eukaryota</taxon>
        <taxon>Metazoa</taxon>
        <taxon>Spiralia</taxon>
        <taxon>Lophotrochozoa</taxon>
        <taxon>Platyhelminthes</taxon>
        <taxon>Trematoda</taxon>
        <taxon>Digenea</taxon>
        <taxon>Opisthorchiida</taxon>
        <taxon>Opisthorchiata</taxon>
        <taxon>Opisthorchiidae</taxon>
        <taxon>Opisthorchis</taxon>
    </lineage>
</organism>
<keyword evidence="2" id="KW-1185">Reference proteome</keyword>
<dbReference type="AlphaFoldDB" id="A0A1S8WQB1"/>
<protein>
    <recommendedName>
        <fullName evidence="3">Reverse transcriptase/retrotransposon-derived protein RNase H-like domain-containing protein</fullName>
    </recommendedName>
</protein>